<protein>
    <submittedName>
        <fullName evidence="4">Predicted amidophosphoribosyltransferases</fullName>
    </submittedName>
</protein>
<dbReference type="STRING" id="375574.GCA_001418035_01575"/>
<gene>
    <name evidence="4" type="ORF">Ga0061063_1783</name>
</gene>
<accession>A0A0K6GXP6</accession>
<dbReference type="OrthoDB" id="9793412at2"/>
<evidence type="ECO:0000259" key="3">
    <source>
        <dbReference type="Pfam" id="PF18912"/>
    </source>
</evidence>
<organism evidence="4 5">
    <name type="scientific">Gulbenkiania indica</name>
    <dbReference type="NCBI Taxonomy" id="375574"/>
    <lineage>
        <taxon>Bacteria</taxon>
        <taxon>Pseudomonadati</taxon>
        <taxon>Pseudomonadota</taxon>
        <taxon>Betaproteobacteria</taxon>
        <taxon>Neisseriales</taxon>
        <taxon>Chromobacteriaceae</taxon>
        <taxon>Gulbenkiania</taxon>
    </lineage>
</organism>
<dbReference type="PANTHER" id="PTHR47505:SF1">
    <property type="entry name" value="DNA UTILIZATION PROTEIN YHGH"/>
    <property type="match status" value="1"/>
</dbReference>
<dbReference type="PANTHER" id="PTHR47505">
    <property type="entry name" value="DNA UTILIZATION PROTEIN YHGH"/>
    <property type="match status" value="1"/>
</dbReference>
<keyword evidence="4" id="KW-0808">Transferase</keyword>
<dbReference type="GO" id="GO:0016757">
    <property type="term" value="F:glycosyltransferase activity"/>
    <property type="evidence" value="ECO:0007669"/>
    <property type="project" value="UniProtKB-KW"/>
</dbReference>
<reference evidence="5" key="1">
    <citation type="submission" date="2015-08" db="EMBL/GenBank/DDBJ databases">
        <authorList>
            <person name="Varghese N."/>
        </authorList>
    </citation>
    <scope>NUCLEOTIDE SEQUENCE [LARGE SCALE GENOMIC DNA]</scope>
    <source>
        <strain evidence="5">DSM 17901</strain>
    </source>
</reference>
<dbReference type="InterPro" id="IPR029057">
    <property type="entry name" value="PRTase-like"/>
</dbReference>
<dbReference type="Pfam" id="PF00156">
    <property type="entry name" value="Pribosyltran"/>
    <property type="match status" value="1"/>
</dbReference>
<comment type="similarity">
    <text evidence="1">Belongs to the ComF/GntX family.</text>
</comment>
<dbReference type="InterPro" id="IPR051910">
    <property type="entry name" value="ComF/GntX_DNA_util-trans"/>
</dbReference>
<dbReference type="SUPFAM" id="SSF53271">
    <property type="entry name" value="PRTase-like"/>
    <property type="match status" value="1"/>
</dbReference>
<sequence>MAPDREKGCAIHIYIKSRRHRAVKGFLLSNIAGIVVDKCSFFDQICVLCRASPAPGGLCPACLDMLPRHPQNRCRHCAQPMPAPGVCGHCQRHPPSFDALHVSWQFGYPLSGLIHAFKYGKRLELAGVLSRLIVPPVCEKGFKIDWIFPVPLSKERLVERGFNQSEELARALAGTMQTRFSANICWRKRNTPFQAQLERAERYRNVKDAFGVKRRLDGLDVLLVDDVATTGATLSALAEAVKKQGARRVEAWVLARA</sequence>
<dbReference type="InterPro" id="IPR044005">
    <property type="entry name" value="DZR_2"/>
</dbReference>
<evidence type="ECO:0000259" key="2">
    <source>
        <dbReference type="Pfam" id="PF00156"/>
    </source>
</evidence>
<dbReference type="AlphaFoldDB" id="A0A0K6GXP6"/>
<keyword evidence="4" id="KW-0328">Glycosyltransferase</keyword>
<dbReference type="Proteomes" id="UP000243535">
    <property type="component" value="Unassembled WGS sequence"/>
</dbReference>
<evidence type="ECO:0000256" key="1">
    <source>
        <dbReference type="ARBA" id="ARBA00008007"/>
    </source>
</evidence>
<dbReference type="Pfam" id="PF18912">
    <property type="entry name" value="DZR_2"/>
    <property type="match status" value="1"/>
</dbReference>
<dbReference type="EMBL" id="CYHA01000003">
    <property type="protein sequence ID" value="CUA83517.1"/>
    <property type="molecule type" value="Genomic_DNA"/>
</dbReference>
<evidence type="ECO:0000313" key="5">
    <source>
        <dbReference type="Proteomes" id="UP000243535"/>
    </source>
</evidence>
<feature type="domain" description="Double zinc ribbon" evidence="3">
    <location>
        <begin position="42"/>
        <end position="91"/>
    </location>
</feature>
<dbReference type="CDD" id="cd06223">
    <property type="entry name" value="PRTases_typeI"/>
    <property type="match status" value="1"/>
</dbReference>
<dbReference type="InterPro" id="IPR000836">
    <property type="entry name" value="PRTase_dom"/>
</dbReference>
<evidence type="ECO:0000313" key="4">
    <source>
        <dbReference type="EMBL" id="CUA83517.1"/>
    </source>
</evidence>
<name>A0A0K6GXP6_9NEIS</name>
<dbReference type="Gene3D" id="3.40.50.2020">
    <property type="match status" value="1"/>
</dbReference>
<proteinExistence type="inferred from homology"/>
<feature type="domain" description="Phosphoribosyltransferase" evidence="2">
    <location>
        <begin position="202"/>
        <end position="255"/>
    </location>
</feature>
<keyword evidence="5" id="KW-1185">Reference proteome</keyword>